<feature type="transmembrane region" description="Helical" evidence="1">
    <location>
        <begin position="184"/>
        <end position="209"/>
    </location>
</feature>
<dbReference type="InterPro" id="IPR009214">
    <property type="entry name" value="DUF1129"/>
</dbReference>
<keyword evidence="1" id="KW-1133">Transmembrane helix</keyword>
<sequence length="240" mass="26391">MAPLFNQDKKADQAAQRQAQLEEFEAENKALYPQLTKRNKEFVFQFEKAIKDKDLRGRNKTEVLHEVLTTLVAKQGSGQTAQQLFGQPYQYAEALEKQPTAKELAPAPFWMHWVEGALFVGGLFSIIAGMSALLSNNQANSATAFGPAALLVNFVMGGLAMAVLNQYSPDMSQEKGKRGIGRYILLSVLVVGLWMLILVGALAVLPASWNAALPPFAYLAIGALAFLARWWFQGQLMGKN</sequence>
<dbReference type="PIRSF" id="PIRSF033111">
    <property type="entry name" value="UCP033111"/>
    <property type="match status" value="1"/>
</dbReference>
<feature type="transmembrane region" description="Helical" evidence="1">
    <location>
        <begin position="113"/>
        <end position="133"/>
    </location>
</feature>
<keyword evidence="1" id="KW-0812">Transmembrane</keyword>
<dbReference type="EMBL" id="QMHM01000001">
    <property type="protein sequence ID" value="RAV81375.1"/>
    <property type="molecule type" value="Genomic_DNA"/>
</dbReference>
<feature type="transmembrane region" description="Helical" evidence="1">
    <location>
        <begin position="215"/>
        <end position="232"/>
    </location>
</feature>
<keyword evidence="1" id="KW-0472">Membrane</keyword>
<dbReference type="Proteomes" id="UP000251923">
    <property type="component" value="Unassembled WGS sequence"/>
</dbReference>
<feature type="transmembrane region" description="Helical" evidence="1">
    <location>
        <begin position="145"/>
        <end position="164"/>
    </location>
</feature>
<organism evidence="2 3">
    <name type="scientific">Aerococcus urinae</name>
    <dbReference type="NCBI Taxonomy" id="1376"/>
    <lineage>
        <taxon>Bacteria</taxon>
        <taxon>Bacillati</taxon>
        <taxon>Bacillota</taxon>
        <taxon>Bacilli</taxon>
        <taxon>Lactobacillales</taxon>
        <taxon>Aerococcaceae</taxon>
        <taxon>Aerococcus</taxon>
    </lineage>
</organism>
<proteinExistence type="predicted"/>
<reference evidence="2 3" key="1">
    <citation type="submission" date="2018-04" db="EMBL/GenBank/DDBJ databases">
        <title>Aerococcus urinae genomes.</title>
        <authorList>
            <person name="Hilt E."/>
            <person name="Gilbert N.M."/>
            <person name="Thomas-White K."/>
            <person name="Putonti C."/>
            <person name="Lewis A.L."/>
            <person name="Visck K.L."/>
            <person name="Wolfe A.J."/>
        </authorList>
    </citation>
    <scope>NUCLEOTIDE SEQUENCE [LARGE SCALE GENOMIC DNA]</scope>
    <source>
        <strain evidence="2 3">UMB7480</strain>
    </source>
</reference>
<evidence type="ECO:0000313" key="3">
    <source>
        <dbReference type="Proteomes" id="UP000251923"/>
    </source>
</evidence>
<accession>A0A329P0Q0</accession>
<dbReference type="AlphaFoldDB" id="A0A329P0Q0"/>
<comment type="caution">
    <text evidence="2">The sequence shown here is derived from an EMBL/GenBank/DDBJ whole genome shotgun (WGS) entry which is preliminary data.</text>
</comment>
<name>A0A329P0Q0_9LACT</name>
<evidence type="ECO:0000256" key="1">
    <source>
        <dbReference type="SAM" id="Phobius"/>
    </source>
</evidence>
<dbReference type="Pfam" id="PF06570">
    <property type="entry name" value="DUF1129"/>
    <property type="match status" value="1"/>
</dbReference>
<evidence type="ECO:0000313" key="2">
    <source>
        <dbReference type="EMBL" id="RAV81375.1"/>
    </source>
</evidence>
<gene>
    <name evidence="2" type="ORF">DBT54_00445</name>
</gene>
<protein>
    <submittedName>
        <fullName evidence="2">DUF1129 domain-containing protein</fullName>
    </submittedName>
</protein>